<dbReference type="EnsemblMetazoa" id="CLYHEMT016576.2">
    <property type="protein sequence ID" value="CLYHEMP016576.2"/>
    <property type="gene ID" value="CLYHEMG016576"/>
</dbReference>
<comment type="similarity">
    <text evidence="2">Belongs to the ODR-4 family.</text>
</comment>
<dbReference type="InterPro" id="IPR029454">
    <property type="entry name" value="ODR-4-like"/>
</dbReference>
<dbReference type="EnsemblMetazoa" id="CLYHEMT016576.1">
    <property type="protein sequence ID" value="CLYHEMP016576.1"/>
    <property type="gene ID" value="CLYHEMG016576"/>
</dbReference>
<accession>A0A7M5X2L7</accession>
<dbReference type="Pfam" id="PF14778">
    <property type="entry name" value="ODR4-like"/>
    <property type="match status" value="1"/>
</dbReference>
<dbReference type="PANTHER" id="PTHR33966:SF1">
    <property type="entry name" value="PROTEIN ODR-4 HOMOLOG"/>
    <property type="match status" value="1"/>
</dbReference>
<dbReference type="Proteomes" id="UP000594262">
    <property type="component" value="Unplaced"/>
</dbReference>
<protein>
    <recommendedName>
        <fullName evidence="10">Protein odr-4 homolog</fullName>
    </recommendedName>
</protein>
<evidence type="ECO:0000256" key="7">
    <source>
        <dbReference type="SAM" id="Phobius"/>
    </source>
</evidence>
<evidence type="ECO:0000313" key="9">
    <source>
        <dbReference type="Proteomes" id="UP000594262"/>
    </source>
</evidence>
<dbReference type="AlphaFoldDB" id="A0A7M5X2L7"/>
<keyword evidence="3 7" id="KW-0812">Transmembrane</keyword>
<evidence type="ECO:0000256" key="1">
    <source>
        <dbReference type="ARBA" id="ARBA00004370"/>
    </source>
</evidence>
<dbReference type="GO" id="GO:0016020">
    <property type="term" value="C:membrane"/>
    <property type="evidence" value="ECO:0007669"/>
    <property type="project" value="UniProtKB-SubCell"/>
</dbReference>
<dbReference type="PANTHER" id="PTHR33966">
    <property type="entry name" value="PROTEIN ODR-4 HOMOLOG"/>
    <property type="match status" value="1"/>
</dbReference>
<feature type="region of interest" description="Disordered" evidence="6">
    <location>
        <begin position="52"/>
        <end position="74"/>
    </location>
</feature>
<evidence type="ECO:0000256" key="4">
    <source>
        <dbReference type="ARBA" id="ARBA00022989"/>
    </source>
</evidence>
<reference evidence="8" key="1">
    <citation type="submission" date="2021-01" db="UniProtKB">
        <authorList>
            <consortium name="EnsemblMetazoa"/>
        </authorList>
    </citation>
    <scope>IDENTIFICATION</scope>
</reference>
<keyword evidence="5 7" id="KW-0472">Membrane</keyword>
<dbReference type="GO" id="GO:0012505">
    <property type="term" value="C:endomembrane system"/>
    <property type="evidence" value="ECO:0007669"/>
    <property type="project" value="TreeGrafter"/>
</dbReference>
<comment type="subcellular location">
    <subcellularLocation>
        <location evidence="1">Membrane</location>
    </subcellularLocation>
</comment>
<proteinExistence type="inferred from homology"/>
<sequence length="464" mass="52233">MGRSLLIEKSVEDQVLENLYKKANFQIGLLLGQQSEPKDFVTHFIDSPDPVEEEAATEADDIGSPRKSKPSKTNKNDELFDVKWVAEHGRQVNRMLIGGISVLGMFIYCPTDVASKNQAKFSQCLHSLQMRLEPNKWLKKAYLHSDRYLLHICSATKKLTCRSIDLLDKQATAKPVECKFQSFLSNWHTVATNIDVHINVSVPLSSKATETEKSILAACRYEIDQIWNAYATENCKLLDDEQLIATNILSNTKSKSKNKQDVQIGKCMTFTLFKSPAVKKVEEVVEQEVTYLEVKFFGAIHAKAALNSKASYGKAITSLKVDLIRSLLTRVELLCEEADVNNLDQVEEWSLVSPTRVFVQVPNSPAYFCDYSFKDESVDDILSRFSELLNVSTKQSELVYLERSPDVSEASMLFHLPEKPSDQQSDIVSELSNSLLDEQGGKKHIYLLVGVMVILIAILLNLIL</sequence>
<dbReference type="OrthoDB" id="21458at2759"/>
<feature type="compositionally biased region" description="Acidic residues" evidence="6">
    <location>
        <begin position="52"/>
        <end position="61"/>
    </location>
</feature>
<dbReference type="GeneID" id="136817007"/>
<keyword evidence="9" id="KW-1185">Reference proteome</keyword>
<organism evidence="8 9">
    <name type="scientific">Clytia hemisphaerica</name>
    <dbReference type="NCBI Taxonomy" id="252671"/>
    <lineage>
        <taxon>Eukaryota</taxon>
        <taxon>Metazoa</taxon>
        <taxon>Cnidaria</taxon>
        <taxon>Hydrozoa</taxon>
        <taxon>Hydroidolina</taxon>
        <taxon>Leptothecata</taxon>
        <taxon>Obeliida</taxon>
        <taxon>Clytiidae</taxon>
        <taxon>Clytia</taxon>
    </lineage>
</organism>
<evidence type="ECO:0000313" key="8">
    <source>
        <dbReference type="EnsemblMetazoa" id="CLYHEMP016576.2"/>
    </source>
</evidence>
<evidence type="ECO:0008006" key="10">
    <source>
        <dbReference type="Google" id="ProtNLM"/>
    </source>
</evidence>
<dbReference type="RefSeq" id="XP_066929450.1">
    <property type="nucleotide sequence ID" value="XM_067073349.1"/>
</dbReference>
<evidence type="ECO:0000256" key="5">
    <source>
        <dbReference type="ARBA" id="ARBA00023136"/>
    </source>
</evidence>
<evidence type="ECO:0000256" key="3">
    <source>
        <dbReference type="ARBA" id="ARBA00022692"/>
    </source>
</evidence>
<keyword evidence="4 7" id="KW-1133">Transmembrane helix</keyword>
<evidence type="ECO:0000256" key="6">
    <source>
        <dbReference type="SAM" id="MobiDB-lite"/>
    </source>
</evidence>
<name>A0A7M5X2L7_9CNID</name>
<evidence type="ECO:0000256" key="2">
    <source>
        <dbReference type="ARBA" id="ARBA00010131"/>
    </source>
</evidence>
<dbReference type="GO" id="GO:0008104">
    <property type="term" value="P:intracellular protein localization"/>
    <property type="evidence" value="ECO:0007669"/>
    <property type="project" value="TreeGrafter"/>
</dbReference>
<feature type="transmembrane region" description="Helical" evidence="7">
    <location>
        <begin position="445"/>
        <end position="463"/>
    </location>
</feature>